<dbReference type="Pfam" id="PF07470">
    <property type="entry name" value="Glyco_hydro_88"/>
    <property type="match status" value="1"/>
</dbReference>
<keyword evidence="4" id="KW-1185">Reference proteome</keyword>
<dbReference type="InterPro" id="IPR052043">
    <property type="entry name" value="PolySaccharide_Degr_Enz"/>
</dbReference>
<dbReference type="GO" id="GO:0005975">
    <property type="term" value="P:carbohydrate metabolic process"/>
    <property type="evidence" value="ECO:0007669"/>
    <property type="project" value="InterPro"/>
</dbReference>
<protein>
    <submittedName>
        <fullName evidence="3">Glycoside hydrolase family 88 protein</fullName>
    </submittedName>
</protein>
<dbReference type="Proteomes" id="UP000290204">
    <property type="component" value="Unassembled WGS sequence"/>
</dbReference>
<dbReference type="PANTHER" id="PTHR33886">
    <property type="entry name" value="UNSATURATED RHAMNOGALACTURONAN HYDROLASE (EUROFUNG)"/>
    <property type="match status" value="1"/>
</dbReference>
<accession>A0A4Q1CLS1</accession>
<feature type="signal peptide" evidence="2">
    <location>
        <begin position="1"/>
        <end position="22"/>
    </location>
</feature>
<evidence type="ECO:0000313" key="3">
    <source>
        <dbReference type="EMBL" id="RXK61655.1"/>
    </source>
</evidence>
<evidence type="ECO:0000256" key="2">
    <source>
        <dbReference type="SAM" id="SignalP"/>
    </source>
</evidence>
<gene>
    <name evidence="3" type="ORF">ESA94_01165</name>
</gene>
<keyword evidence="1 3" id="KW-0378">Hydrolase</keyword>
<organism evidence="3 4">
    <name type="scientific">Lacibacter luteus</name>
    <dbReference type="NCBI Taxonomy" id="2508719"/>
    <lineage>
        <taxon>Bacteria</taxon>
        <taxon>Pseudomonadati</taxon>
        <taxon>Bacteroidota</taxon>
        <taxon>Chitinophagia</taxon>
        <taxon>Chitinophagales</taxon>
        <taxon>Chitinophagaceae</taxon>
        <taxon>Lacibacter</taxon>
    </lineage>
</organism>
<dbReference type="InterPro" id="IPR008928">
    <property type="entry name" value="6-hairpin_glycosidase_sf"/>
</dbReference>
<reference evidence="3 4" key="1">
    <citation type="submission" date="2019-01" db="EMBL/GenBank/DDBJ databases">
        <title>Lacibacter sp. strain TTM-7.</title>
        <authorList>
            <person name="Chen W.-M."/>
        </authorList>
    </citation>
    <scope>NUCLEOTIDE SEQUENCE [LARGE SCALE GENOMIC DNA]</scope>
    <source>
        <strain evidence="3 4">TTM-7</strain>
    </source>
</reference>
<proteinExistence type="predicted"/>
<dbReference type="AlphaFoldDB" id="A0A4Q1CLS1"/>
<dbReference type="EMBL" id="SDHW01000001">
    <property type="protein sequence ID" value="RXK61655.1"/>
    <property type="molecule type" value="Genomic_DNA"/>
</dbReference>
<evidence type="ECO:0000256" key="1">
    <source>
        <dbReference type="ARBA" id="ARBA00022801"/>
    </source>
</evidence>
<dbReference type="InterPro" id="IPR012341">
    <property type="entry name" value="6hp_glycosidase-like_sf"/>
</dbReference>
<sequence>MMMKRFLLPLVLVSFLHTNLEAQVKSDSFFKPAFIKAKMEKVAGWQINEFEKGRNRWPKWDWTNGAFYTGVMELATISNTKTYHDFLIKIGTANNWNTGPRRFFGDDYCVAQTYSQLYLIYKKPEMIAKFKPLADSIVAKQHNESLEWKNSIQLREWAWCDALFMAPPALAYLTTATGDMKYLQKADQLWWKTTAFLFDSTENLYFRDGRYINQLEANGKKMFWARGNGWVMGGLVRMINNMPDSYANKEKFVQLFKKMSARIAALQQPDGTWHTALLDPESYQSKETSGTGFYAYALAWGIRKGYLSYDDYFPVLQKAWVALVTSVHPDGKLGYVQKIGEKPGVVDYNSTEVYGPGAFLLTGTELMQLVDRKPVKRKSKKK</sequence>
<name>A0A4Q1CLS1_9BACT</name>
<comment type="caution">
    <text evidence="3">The sequence shown here is derived from an EMBL/GenBank/DDBJ whole genome shotgun (WGS) entry which is preliminary data.</text>
</comment>
<dbReference type="OrthoDB" id="258246at2"/>
<dbReference type="PANTHER" id="PTHR33886:SF8">
    <property type="entry name" value="UNSATURATED RHAMNOGALACTURONAN HYDROLASE (EUROFUNG)"/>
    <property type="match status" value="1"/>
</dbReference>
<evidence type="ECO:0000313" key="4">
    <source>
        <dbReference type="Proteomes" id="UP000290204"/>
    </source>
</evidence>
<dbReference type="Gene3D" id="1.50.10.10">
    <property type="match status" value="1"/>
</dbReference>
<dbReference type="GO" id="GO:0016787">
    <property type="term" value="F:hydrolase activity"/>
    <property type="evidence" value="ECO:0007669"/>
    <property type="project" value="UniProtKB-KW"/>
</dbReference>
<dbReference type="SUPFAM" id="SSF48208">
    <property type="entry name" value="Six-hairpin glycosidases"/>
    <property type="match status" value="1"/>
</dbReference>
<dbReference type="InterPro" id="IPR010905">
    <property type="entry name" value="Glyco_hydro_88"/>
</dbReference>
<feature type="chain" id="PRO_5020939452" evidence="2">
    <location>
        <begin position="23"/>
        <end position="382"/>
    </location>
</feature>
<keyword evidence="2" id="KW-0732">Signal</keyword>